<dbReference type="InterPro" id="IPR053975">
    <property type="entry name" value="PFF1_C"/>
</dbReference>
<name>A0A8S0WQS2_CYCAE</name>
<evidence type="ECO:0000256" key="11">
    <source>
        <dbReference type="ARBA" id="ARBA00022989"/>
    </source>
</evidence>
<evidence type="ECO:0000259" key="19">
    <source>
        <dbReference type="Pfam" id="PF22250"/>
    </source>
</evidence>
<evidence type="ECO:0000256" key="12">
    <source>
        <dbReference type="ARBA" id="ARBA00023049"/>
    </source>
</evidence>
<keyword evidence="5" id="KW-0926">Vacuole</keyword>
<dbReference type="GO" id="GO:0006508">
    <property type="term" value="P:proteolysis"/>
    <property type="evidence" value="ECO:0007669"/>
    <property type="project" value="UniProtKB-KW"/>
</dbReference>
<sequence>MTLATKAASVLGYRVLPTVILTVITYFALFLAFSITDKLPNVPSPGAQGGLDLKEAYEDLRHITAHPHPYNSHANDHVREYLLSRLHTITQDYPHVHIADDLSSNGSWAGSLYGVYFEGTNLLVKIDGTDSSSSGAATGGILFSAHYDSVSTAPGATDDGMGVATLLQLVKYFSKNRMRRTAVFNINNGEEDWLNGAHAFLEHPWSNLTEVFLNLEGAAAGGRPILFRSTSTSAVRSFRNTKLVLHPHANVLSSDAFSRGLIRSGTDFSVYVGPGTRPPMDGLDLAFYKGRSRYHTKYDAVQHTVGGQKSLWSMMEVAKGVGIGLLDAPLQESEPDTKKKDPAVYFDVFKSVLFVFPLTKLLTFNIVALVIGPLLLIALVVYERIVLRQILPPDEEGSRAPARRPLASLIHIIWTHAKFWVAFAVAFGMLVLEILLYVVINPFVIYSYPYLILVSFLALAYLGLAFTLTFPSCLPFYHPKINNLFKPHLEPPAQDQKRTIFFHLYFFTWMLLILATIGITHLDPGLGSGYLVSPWNVCAGVGSLLTVVEAIVLSTLVKSQPYAAGPAAGHEELDGERPSTSNGSSPSDERTPLLRRVDDEVPGENSDAQLARRDLSEEEEEGGGVGTLATWWWIPQFLVSVPIPVALLGHVTAILLDAMPQTLADGASPWGVYLMAALSALLLVLPLSPFAYKLRPYRPLTLLVFLTFLLSTLYAWLAFPFSSQDPLKLYFQQRVELYPTVSGTSLGTPIVSRPKITTVLSGPKKYLRSSILPHLPSANVVKEIKCDDDLAKRGLVKCEWDSGVERMPVPGMLSYANLPETGLDPPWADGEFIRFDVQRTNETTARIHVRGRNTRSCRVYFDNRPIHKYTLLDLRDDEGAAKYASSGKGMQPGYEVPPTGVTEVRLWSRTWEKEFVVEVDWQGPASDETVAEKSACMEGRVACEWVEYESGLVDNGSLGLDNAARDGPKIPALEEVLTFLPEWAVISKATDGLVEAWAPFVL</sequence>
<dbReference type="OrthoDB" id="76293at2759"/>
<evidence type="ECO:0000259" key="20">
    <source>
        <dbReference type="Pfam" id="PF22251"/>
    </source>
</evidence>
<dbReference type="AlphaFoldDB" id="A0A8S0WQS2"/>
<feature type="transmembrane region" description="Helical" evidence="17">
    <location>
        <begin position="637"/>
        <end position="658"/>
    </location>
</feature>
<keyword evidence="8 15" id="KW-0479">Metal-binding</keyword>
<keyword evidence="9 15" id="KW-0378">Hydrolase</keyword>
<dbReference type="GO" id="GO:0008235">
    <property type="term" value="F:metalloexopeptidase activity"/>
    <property type="evidence" value="ECO:0007669"/>
    <property type="project" value="InterPro"/>
</dbReference>
<dbReference type="Proteomes" id="UP000467700">
    <property type="component" value="Unassembled WGS sequence"/>
</dbReference>
<evidence type="ECO:0000256" key="16">
    <source>
        <dbReference type="SAM" id="MobiDB-lite"/>
    </source>
</evidence>
<evidence type="ECO:0000256" key="8">
    <source>
        <dbReference type="ARBA" id="ARBA00022723"/>
    </source>
</evidence>
<keyword evidence="7 17" id="KW-0812">Transmembrane</keyword>
<evidence type="ECO:0000256" key="2">
    <source>
        <dbReference type="ARBA" id="ARBA00003273"/>
    </source>
</evidence>
<feature type="transmembrane region" description="Helical" evidence="17">
    <location>
        <begin position="12"/>
        <end position="35"/>
    </location>
</feature>
<accession>A0A8S0WQS2</accession>
<dbReference type="Pfam" id="PF04389">
    <property type="entry name" value="Peptidase_M28"/>
    <property type="match status" value="1"/>
</dbReference>
<feature type="compositionally biased region" description="Basic and acidic residues" evidence="16">
    <location>
        <begin position="587"/>
        <end position="599"/>
    </location>
</feature>
<evidence type="ECO:0000256" key="1">
    <source>
        <dbReference type="ARBA" id="ARBA00001947"/>
    </source>
</evidence>
<dbReference type="InterPro" id="IPR007484">
    <property type="entry name" value="Peptidase_M28"/>
</dbReference>
<comment type="cofactor">
    <cofactor evidence="1">
        <name>Zn(2+)</name>
        <dbReference type="ChEBI" id="CHEBI:29105"/>
    </cofactor>
</comment>
<dbReference type="PANTHER" id="PTHR12147">
    <property type="entry name" value="METALLOPEPTIDASE M28 FAMILY MEMBER"/>
    <property type="match status" value="1"/>
</dbReference>
<keyword evidence="6 15" id="KW-0645">Protease</keyword>
<feature type="transmembrane region" description="Helical" evidence="17">
    <location>
        <begin position="499"/>
        <end position="522"/>
    </location>
</feature>
<feature type="domain" description="Vacuolar membrane protease C-terminal" evidence="19">
    <location>
        <begin position="727"/>
        <end position="995"/>
    </location>
</feature>
<keyword evidence="12" id="KW-0482">Metalloprotease</keyword>
<dbReference type="Gene3D" id="3.40.630.10">
    <property type="entry name" value="Zn peptidases"/>
    <property type="match status" value="1"/>
</dbReference>
<keyword evidence="13 17" id="KW-0472">Membrane</keyword>
<feature type="region of interest" description="Disordered" evidence="16">
    <location>
        <begin position="567"/>
        <end position="621"/>
    </location>
</feature>
<feature type="transmembrane region" description="Helical" evidence="17">
    <location>
        <begin position="452"/>
        <end position="478"/>
    </location>
</feature>
<feature type="transmembrane region" description="Helical" evidence="17">
    <location>
        <begin position="534"/>
        <end position="557"/>
    </location>
</feature>
<gene>
    <name evidence="21" type="ORF">AAE3_LOCUS5386</name>
</gene>
<keyword evidence="10 15" id="KW-0862">Zinc</keyword>
<dbReference type="SUPFAM" id="SSF53187">
    <property type="entry name" value="Zn-dependent exopeptidases"/>
    <property type="match status" value="1"/>
</dbReference>
<proteinExistence type="inferred from homology"/>
<evidence type="ECO:0000256" key="4">
    <source>
        <dbReference type="ARBA" id="ARBA00010918"/>
    </source>
</evidence>
<dbReference type="InterPro" id="IPR048024">
    <property type="entry name" value="Fxna-like_M28_dom"/>
</dbReference>
<evidence type="ECO:0000256" key="17">
    <source>
        <dbReference type="SAM" id="Phobius"/>
    </source>
</evidence>
<evidence type="ECO:0000256" key="3">
    <source>
        <dbReference type="ARBA" id="ARBA00004128"/>
    </source>
</evidence>
<dbReference type="GO" id="GO:0046872">
    <property type="term" value="F:metal ion binding"/>
    <property type="evidence" value="ECO:0007669"/>
    <property type="project" value="UniProtKB-KW"/>
</dbReference>
<dbReference type="EMBL" id="CACVBS010000038">
    <property type="protein sequence ID" value="CAA7263132.1"/>
    <property type="molecule type" value="Genomic_DNA"/>
</dbReference>
<protein>
    <recommendedName>
        <fullName evidence="15">Peptide hydrolase</fullName>
        <ecNumber evidence="15">3.4.-.-</ecNumber>
    </recommendedName>
</protein>
<feature type="domain" description="Vacuolar membrane protease transmembrane" evidence="20">
    <location>
        <begin position="584"/>
        <end position="694"/>
    </location>
</feature>
<feature type="transmembrane region" description="Helical" evidence="17">
    <location>
        <begin position="700"/>
        <end position="719"/>
    </location>
</feature>
<dbReference type="Pfam" id="PF22251">
    <property type="entry name" value="PFF1_TM"/>
    <property type="match status" value="1"/>
</dbReference>
<comment type="caution">
    <text evidence="21">The sequence shown here is derived from an EMBL/GenBank/DDBJ whole genome shotgun (WGS) entry which is preliminary data.</text>
</comment>
<evidence type="ECO:0000256" key="7">
    <source>
        <dbReference type="ARBA" id="ARBA00022692"/>
    </source>
</evidence>
<evidence type="ECO:0000256" key="6">
    <source>
        <dbReference type="ARBA" id="ARBA00022670"/>
    </source>
</evidence>
<evidence type="ECO:0000256" key="14">
    <source>
        <dbReference type="ARBA" id="ARBA00023180"/>
    </source>
</evidence>
<organism evidence="21 22">
    <name type="scientific">Cyclocybe aegerita</name>
    <name type="common">Black poplar mushroom</name>
    <name type="synonym">Agrocybe aegerita</name>
    <dbReference type="NCBI Taxonomy" id="1973307"/>
    <lineage>
        <taxon>Eukaryota</taxon>
        <taxon>Fungi</taxon>
        <taxon>Dikarya</taxon>
        <taxon>Basidiomycota</taxon>
        <taxon>Agaricomycotina</taxon>
        <taxon>Agaricomycetes</taxon>
        <taxon>Agaricomycetidae</taxon>
        <taxon>Agaricales</taxon>
        <taxon>Agaricineae</taxon>
        <taxon>Bolbitiaceae</taxon>
        <taxon>Cyclocybe</taxon>
    </lineage>
</organism>
<feature type="transmembrane region" description="Helical" evidence="17">
    <location>
        <begin position="670"/>
        <end position="688"/>
    </location>
</feature>
<dbReference type="CDD" id="cd03875">
    <property type="entry name" value="M28_Fxna_like"/>
    <property type="match status" value="1"/>
</dbReference>
<evidence type="ECO:0000256" key="9">
    <source>
        <dbReference type="ARBA" id="ARBA00022801"/>
    </source>
</evidence>
<keyword evidence="11 17" id="KW-1133">Transmembrane helix</keyword>
<evidence type="ECO:0000313" key="21">
    <source>
        <dbReference type="EMBL" id="CAA7263132.1"/>
    </source>
</evidence>
<keyword evidence="22" id="KW-1185">Reference proteome</keyword>
<evidence type="ECO:0000256" key="10">
    <source>
        <dbReference type="ARBA" id="ARBA00022833"/>
    </source>
</evidence>
<evidence type="ECO:0000259" key="18">
    <source>
        <dbReference type="Pfam" id="PF04389"/>
    </source>
</evidence>
<dbReference type="GO" id="GO:0005774">
    <property type="term" value="C:vacuolar membrane"/>
    <property type="evidence" value="ECO:0007669"/>
    <property type="project" value="UniProtKB-SubCell"/>
</dbReference>
<dbReference type="EC" id="3.4.-.-" evidence="15"/>
<evidence type="ECO:0000256" key="15">
    <source>
        <dbReference type="RuleBase" id="RU361240"/>
    </source>
</evidence>
<keyword evidence="14" id="KW-0325">Glycoprotein</keyword>
<dbReference type="InterPro" id="IPR045175">
    <property type="entry name" value="M28_fam"/>
</dbReference>
<feature type="transmembrane region" description="Helical" evidence="17">
    <location>
        <begin position="419"/>
        <end position="440"/>
    </location>
</feature>
<evidence type="ECO:0000256" key="13">
    <source>
        <dbReference type="ARBA" id="ARBA00023136"/>
    </source>
</evidence>
<dbReference type="PANTHER" id="PTHR12147:SF58">
    <property type="entry name" value="VACUOLAR MEMBRANE PROTEASE"/>
    <property type="match status" value="1"/>
</dbReference>
<comment type="function">
    <text evidence="2">May be involved in vacuolar sorting and osmoregulation.</text>
</comment>
<feature type="domain" description="Peptidase M28" evidence="18">
    <location>
        <begin position="124"/>
        <end position="305"/>
    </location>
</feature>
<evidence type="ECO:0000313" key="22">
    <source>
        <dbReference type="Proteomes" id="UP000467700"/>
    </source>
</evidence>
<feature type="transmembrane region" description="Helical" evidence="17">
    <location>
        <begin position="361"/>
        <end position="382"/>
    </location>
</feature>
<comment type="subcellular location">
    <subcellularLocation>
        <location evidence="3">Vacuole membrane</location>
        <topology evidence="3">Multi-pass membrane protein</topology>
    </subcellularLocation>
</comment>
<comment type="similarity">
    <text evidence="4 15">Belongs to the peptidase M28 family.</text>
</comment>
<evidence type="ECO:0000256" key="5">
    <source>
        <dbReference type="ARBA" id="ARBA00022554"/>
    </source>
</evidence>
<dbReference type="Pfam" id="PF22250">
    <property type="entry name" value="PFF1_C"/>
    <property type="match status" value="1"/>
</dbReference>
<dbReference type="InterPro" id="IPR053976">
    <property type="entry name" value="PFF1_TM"/>
</dbReference>
<reference evidence="21 22" key="1">
    <citation type="submission" date="2020-01" db="EMBL/GenBank/DDBJ databases">
        <authorList>
            <person name="Gupta K D."/>
        </authorList>
    </citation>
    <scope>NUCLEOTIDE SEQUENCE [LARGE SCALE GENOMIC DNA]</scope>
</reference>